<keyword evidence="7" id="KW-1185">Reference proteome</keyword>
<evidence type="ECO:0000256" key="2">
    <source>
        <dbReference type="ARBA" id="ARBA00022737"/>
    </source>
</evidence>
<comment type="caution">
    <text evidence="6">The sequence shown here is derived from an EMBL/GenBank/DDBJ whole genome shotgun (WGS) entry which is preliminary data.</text>
</comment>
<dbReference type="Gene3D" id="3.80.10.10">
    <property type="entry name" value="Ribonuclease Inhibitor"/>
    <property type="match status" value="5"/>
</dbReference>
<feature type="transmembrane region" description="Helical" evidence="4">
    <location>
        <begin position="736"/>
        <end position="760"/>
    </location>
</feature>
<dbReference type="PANTHER" id="PTHR24366:SF96">
    <property type="entry name" value="LEUCINE RICH REPEAT CONTAINING 53"/>
    <property type="match status" value="1"/>
</dbReference>
<evidence type="ECO:0000256" key="3">
    <source>
        <dbReference type="SAM" id="MobiDB-lite"/>
    </source>
</evidence>
<evidence type="ECO:0000256" key="1">
    <source>
        <dbReference type="ARBA" id="ARBA00022614"/>
    </source>
</evidence>
<dbReference type="InterPro" id="IPR032675">
    <property type="entry name" value="LRR_dom_sf"/>
</dbReference>
<keyword evidence="4" id="KW-0812">Transmembrane</keyword>
<gene>
    <name evidence="6" type="ORF">GWI33_010137</name>
</gene>
<dbReference type="Pfam" id="PF00560">
    <property type="entry name" value="LRR_1"/>
    <property type="match status" value="1"/>
</dbReference>
<dbReference type="OrthoDB" id="28057at2759"/>
<dbReference type="SMART" id="SM00365">
    <property type="entry name" value="LRR_SD22"/>
    <property type="match status" value="5"/>
</dbReference>
<keyword evidence="5" id="KW-0732">Signal</keyword>
<name>A0A834MJS7_RHYFE</name>
<protein>
    <submittedName>
        <fullName evidence="6">Uncharacterized protein</fullName>
    </submittedName>
</protein>
<proteinExistence type="predicted"/>
<dbReference type="EMBL" id="JAACXV010000046">
    <property type="protein sequence ID" value="KAF7285716.1"/>
    <property type="molecule type" value="Genomic_DNA"/>
</dbReference>
<keyword evidence="4" id="KW-0472">Membrane</keyword>
<sequence>MLQLLILLLTFVVTLGASCPTMCTCHHYPRKSMPKTYLYYTSVKCQTLDFDASLDNSTKSLELSHLDEIGLDILTQLLTESDLPFLNQLTIRHSALNNFTNYTDLIGEQINVLSLSFNNLSSTPDLPLNTSSLKSLDLSNNKLTSLRTLPNVEMLNLSANHLSEIDAFQNITELKSLDLSRNNLSQLGNDTFTALTRLLYLNLSHNSLEELHERSFNSLVVLQQLDVSWNRLSCVAPGSLQLPSLSRLLLAGNPRLGKSREVLVGAGGKLQSVDASQTGLKQVPAALTHSIRTLKLADNRIKSVSCGELDTYPLLQLLDLTSNNLVSIEEDALGRLESLTILYLTDNKIENIPRSLPEELSVLHLEFNKIVTVTKDDFEGMQKLEVLLLNDNKITLVEEGAFRHLSSLATLDLSRNPISALPPGSLSGPSALQVLRLAGIETVSPAEDVSFPLPVPDHLITLDLSGSPGLARQLLADTAALAASRELQEVDFSDADLEFVRSDLLHFLTQLRMIHVNGNSLNCSELHWLAAWMRRQDEVEYRDVLCANPPDLWGTRIVDLQPSEVHRPGTTENQNKYLFNWMIHGSSKIVNVNKTIDKYRENDTRNNKSQHITELIKKSTILTTSATSMNPTETLTIKTIETRELIQSTSTETQINHTDLDTGSENKTGKPEQVISFNNTTEIPPNTLTSQQIVARTNNNDDMPLIDGNMTESTSQWNGSTIEMSMYTNNDHQERLLHPGMLILAAGVLCSIVTLTMLVAKFNSRKKRENHNLFQEDIEVASLPSVTELW</sequence>
<dbReference type="InterPro" id="IPR001611">
    <property type="entry name" value="Leu-rich_rpt"/>
</dbReference>
<dbReference type="SUPFAM" id="SSF52058">
    <property type="entry name" value="L domain-like"/>
    <property type="match status" value="2"/>
</dbReference>
<reference evidence="6" key="1">
    <citation type="submission" date="2020-08" db="EMBL/GenBank/DDBJ databases">
        <title>Genome sequencing and assembly of the red palm weevil Rhynchophorus ferrugineus.</title>
        <authorList>
            <person name="Dias G.B."/>
            <person name="Bergman C.M."/>
            <person name="Manee M."/>
        </authorList>
    </citation>
    <scope>NUCLEOTIDE SEQUENCE</scope>
    <source>
        <strain evidence="6">AA-2017</strain>
        <tissue evidence="6">Whole larva</tissue>
    </source>
</reference>
<dbReference type="InterPro" id="IPR003591">
    <property type="entry name" value="Leu-rich_rpt_typical-subtyp"/>
</dbReference>
<dbReference type="PROSITE" id="PS51450">
    <property type="entry name" value="LRR"/>
    <property type="match status" value="5"/>
</dbReference>
<dbReference type="AlphaFoldDB" id="A0A834MJS7"/>
<dbReference type="PRINTS" id="PR00019">
    <property type="entry name" value="LEURICHRPT"/>
</dbReference>
<evidence type="ECO:0000256" key="4">
    <source>
        <dbReference type="SAM" id="Phobius"/>
    </source>
</evidence>
<feature type="compositionally biased region" description="Polar residues" evidence="3">
    <location>
        <begin position="648"/>
        <end position="666"/>
    </location>
</feature>
<feature type="signal peptide" evidence="5">
    <location>
        <begin position="1"/>
        <end position="16"/>
    </location>
</feature>
<keyword evidence="2" id="KW-0677">Repeat</keyword>
<keyword evidence="1" id="KW-0433">Leucine-rich repeat</keyword>
<evidence type="ECO:0000313" key="7">
    <source>
        <dbReference type="Proteomes" id="UP000625711"/>
    </source>
</evidence>
<accession>A0A834MJS7</accession>
<keyword evidence="4" id="KW-1133">Transmembrane helix</keyword>
<feature type="region of interest" description="Disordered" evidence="3">
    <location>
        <begin position="648"/>
        <end position="671"/>
    </location>
</feature>
<dbReference type="PANTHER" id="PTHR24366">
    <property type="entry name" value="IG(IMMUNOGLOBULIN) AND LRR(LEUCINE RICH REPEAT) DOMAINS"/>
    <property type="match status" value="1"/>
</dbReference>
<dbReference type="Pfam" id="PF13855">
    <property type="entry name" value="LRR_8"/>
    <property type="match status" value="3"/>
</dbReference>
<dbReference type="Proteomes" id="UP000625711">
    <property type="component" value="Unassembled WGS sequence"/>
</dbReference>
<evidence type="ECO:0000313" key="6">
    <source>
        <dbReference type="EMBL" id="KAF7285716.1"/>
    </source>
</evidence>
<organism evidence="6 7">
    <name type="scientific">Rhynchophorus ferrugineus</name>
    <name type="common">Red palm weevil</name>
    <name type="synonym">Curculio ferrugineus</name>
    <dbReference type="NCBI Taxonomy" id="354439"/>
    <lineage>
        <taxon>Eukaryota</taxon>
        <taxon>Metazoa</taxon>
        <taxon>Ecdysozoa</taxon>
        <taxon>Arthropoda</taxon>
        <taxon>Hexapoda</taxon>
        <taxon>Insecta</taxon>
        <taxon>Pterygota</taxon>
        <taxon>Neoptera</taxon>
        <taxon>Endopterygota</taxon>
        <taxon>Coleoptera</taxon>
        <taxon>Polyphaga</taxon>
        <taxon>Cucujiformia</taxon>
        <taxon>Curculionidae</taxon>
        <taxon>Dryophthorinae</taxon>
        <taxon>Rhynchophorus</taxon>
    </lineage>
</organism>
<feature type="chain" id="PRO_5032878492" evidence="5">
    <location>
        <begin position="17"/>
        <end position="790"/>
    </location>
</feature>
<dbReference type="SMART" id="SM00369">
    <property type="entry name" value="LRR_TYP"/>
    <property type="match status" value="9"/>
</dbReference>
<evidence type="ECO:0000256" key="5">
    <source>
        <dbReference type="SAM" id="SignalP"/>
    </source>
</evidence>